<accession>A0AAV0AMT3</accession>
<proteinExistence type="predicted"/>
<feature type="compositionally biased region" description="Polar residues" evidence="1">
    <location>
        <begin position="8"/>
        <end position="28"/>
    </location>
</feature>
<evidence type="ECO:0000256" key="1">
    <source>
        <dbReference type="SAM" id="MobiDB-lite"/>
    </source>
</evidence>
<dbReference type="EMBL" id="CALTRL010000607">
    <property type="protein sequence ID" value="CAH7668806.1"/>
    <property type="molecule type" value="Genomic_DNA"/>
</dbReference>
<evidence type="ECO:0000313" key="2">
    <source>
        <dbReference type="EMBL" id="CAH7668806.1"/>
    </source>
</evidence>
<comment type="caution">
    <text evidence="2">The sequence shown here is derived from an EMBL/GenBank/DDBJ whole genome shotgun (WGS) entry which is preliminary data.</text>
</comment>
<keyword evidence="3" id="KW-1185">Reference proteome</keyword>
<feature type="non-terminal residue" evidence="2">
    <location>
        <position position="1"/>
    </location>
</feature>
<gene>
    <name evidence="2" type="ORF">PPACK8108_LOCUS3362</name>
</gene>
<dbReference type="Proteomes" id="UP001153365">
    <property type="component" value="Unassembled WGS sequence"/>
</dbReference>
<evidence type="ECO:0000313" key="3">
    <source>
        <dbReference type="Proteomes" id="UP001153365"/>
    </source>
</evidence>
<feature type="region of interest" description="Disordered" evidence="1">
    <location>
        <begin position="1"/>
        <end position="34"/>
    </location>
</feature>
<protein>
    <submittedName>
        <fullName evidence="2">Uncharacterized protein</fullName>
    </submittedName>
</protein>
<organism evidence="2 3">
    <name type="scientific">Phakopsora pachyrhizi</name>
    <name type="common">Asian soybean rust disease fungus</name>
    <dbReference type="NCBI Taxonomy" id="170000"/>
    <lineage>
        <taxon>Eukaryota</taxon>
        <taxon>Fungi</taxon>
        <taxon>Dikarya</taxon>
        <taxon>Basidiomycota</taxon>
        <taxon>Pucciniomycotina</taxon>
        <taxon>Pucciniomycetes</taxon>
        <taxon>Pucciniales</taxon>
        <taxon>Phakopsoraceae</taxon>
        <taxon>Phakopsora</taxon>
    </lineage>
</organism>
<sequence>IKKKKTKPSQQYSTTSSSNHRYISPSTPQRDKVMGKDGSNVFNCNCNNSGTIGWINHTSSDSCWSEEDSGGGSTSGNDKSSCSTSRVYNVVVGQVDCHHHCHQHHHLPPPPPWLELQLSSPFTIDLEQSANLAVTTEKLSSSINYLPLFKFITNLEPPFAGPPSLD</sequence>
<name>A0AAV0AMT3_PHAPC</name>
<reference evidence="2" key="1">
    <citation type="submission" date="2022-06" db="EMBL/GenBank/DDBJ databases">
        <authorList>
            <consortium name="SYNGENTA / RWTH Aachen University"/>
        </authorList>
    </citation>
    <scope>NUCLEOTIDE SEQUENCE</scope>
</reference>
<dbReference type="AlphaFoldDB" id="A0AAV0AMT3"/>